<feature type="compositionally biased region" description="Acidic residues" evidence="9">
    <location>
        <begin position="213"/>
        <end position="224"/>
    </location>
</feature>
<dbReference type="GO" id="GO:0035267">
    <property type="term" value="C:NuA4 histone acetyltransferase complex"/>
    <property type="evidence" value="ECO:0007669"/>
    <property type="project" value="TreeGrafter"/>
</dbReference>
<evidence type="ECO:0000256" key="3">
    <source>
        <dbReference type="ARBA" id="ARBA00018502"/>
    </source>
</evidence>
<dbReference type="Pfam" id="PF07904">
    <property type="entry name" value="Eaf7"/>
    <property type="match status" value="1"/>
</dbReference>
<keyword evidence="11" id="KW-1185">Reference proteome</keyword>
<feature type="compositionally biased region" description="Polar residues" evidence="9">
    <location>
        <begin position="419"/>
        <end position="433"/>
    </location>
</feature>
<evidence type="ECO:0000256" key="5">
    <source>
        <dbReference type="ARBA" id="ARBA00023015"/>
    </source>
</evidence>
<dbReference type="PANTHER" id="PTHR13581:SF5">
    <property type="entry name" value="MRG_MORF4L-BINDING PROTEIN"/>
    <property type="match status" value="1"/>
</dbReference>
<feature type="compositionally biased region" description="Low complexity" evidence="9">
    <location>
        <begin position="544"/>
        <end position="558"/>
    </location>
</feature>
<dbReference type="OrthoDB" id="5595141at2759"/>
<feature type="compositionally biased region" description="Low complexity" evidence="9">
    <location>
        <begin position="593"/>
        <end position="613"/>
    </location>
</feature>
<evidence type="ECO:0000256" key="1">
    <source>
        <dbReference type="ARBA" id="ARBA00004123"/>
    </source>
</evidence>
<evidence type="ECO:0000313" key="10">
    <source>
        <dbReference type="EMBL" id="ODQ66458.1"/>
    </source>
</evidence>
<evidence type="ECO:0000256" key="4">
    <source>
        <dbReference type="ARBA" id="ARBA00022853"/>
    </source>
</evidence>
<feature type="region of interest" description="Disordered" evidence="9">
    <location>
        <begin position="258"/>
        <end position="619"/>
    </location>
</feature>
<keyword evidence="6" id="KW-0804">Transcription</keyword>
<dbReference type="EMBL" id="KV454408">
    <property type="protein sequence ID" value="ODQ66458.1"/>
    <property type="molecule type" value="Genomic_DNA"/>
</dbReference>
<evidence type="ECO:0000256" key="8">
    <source>
        <dbReference type="ARBA" id="ARBA00025178"/>
    </source>
</evidence>
<feature type="compositionally biased region" description="Basic and acidic residues" evidence="9">
    <location>
        <begin position="567"/>
        <end position="591"/>
    </location>
</feature>
<reference evidence="10 11" key="1">
    <citation type="journal article" date="2016" name="Proc. Natl. Acad. Sci. U.S.A.">
        <title>Comparative genomics of biotechnologically important yeasts.</title>
        <authorList>
            <person name="Riley R."/>
            <person name="Haridas S."/>
            <person name="Wolfe K.H."/>
            <person name="Lopes M.R."/>
            <person name="Hittinger C.T."/>
            <person name="Goeker M."/>
            <person name="Salamov A.A."/>
            <person name="Wisecaver J.H."/>
            <person name="Long T.M."/>
            <person name="Calvey C.H."/>
            <person name="Aerts A.L."/>
            <person name="Barry K.W."/>
            <person name="Choi C."/>
            <person name="Clum A."/>
            <person name="Coughlan A.Y."/>
            <person name="Deshpande S."/>
            <person name="Douglass A.P."/>
            <person name="Hanson S.J."/>
            <person name="Klenk H.-P."/>
            <person name="LaButti K.M."/>
            <person name="Lapidus A."/>
            <person name="Lindquist E.A."/>
            <person name="Lipzen A.M."/>
            <person name="Meier-Kolthoff J.P."/>
            <person name="Ohm R.A."/>
            <person name="Otillar R.P."/>
            <person name="Pangilinan J.L."/>
            <person name="Peng Y."/>
            <person name="Rokas A."/>
            <person name="Rosa C.A."/>
            <person name="Scheuner C."/>
            <person name="Sibirny A.A."/>
            <person name="Slot J.C."/>
            <person name="Stielow J.B."/>
            <person name="Sun H."/>
            <person name="Kurtzman C.P."/>
            <person name="Blackwell M."/>
            <person name="Grigoriev I.V."/>
            <person name="Jeffries T.W."/>
        </authorList>
    </citation>
    <scope>NUCLEOTIDE SEQUENCE [LARGE SCALE GENOMIC DNA]</scope>
    <source>
        <strain evidence="10 11">DSM 6958</strain>
    </source>
</reference>
<keyword evidence="5" id="KW-0805">Transcription regulation</keyword>
<dbReference type="GO" id="GO:0005634">
    <property type="term" value="C:nucleus"/>
    <property type="evidence" value="ECO:0007669"/>
    <property type="project" value="UniProtKB-SubCell"/>
</dbReference>
<dbReference type="GO" id="GO:0006357">
    <property type="term" value="P:regulation of transcription by RNA polymerase II"/>
    <property type="evidence" value="ECO:0007669"/>
    <property type="project" value="TreeGrafter"/>
</dbReference>
<gene>
    <name evidence="10" type="ORF">NADFUDRAFT_45916</name>
</gene>
<evidence type="ECO:0000256" key="7">
    <source>
        <dbReference type="ARBA" id="ARBA00023242"/>
    </source>
</evidence>
<proteinExistence type="inferred from homology"/>
<keyword evidence="4" id="KW-0156">Chromatin regulator</keyword>
<name>A0A1E3PMA2_9ASCO</name>
<dbReference type="STRING" id="857566.A0A1E3PMA2"/>
<comment type="function">
    <text evidence="8">Component of the NuA4 histone acetyltransferase complex which is involved in transcriptional activation of selected genes principally by acetylation of nucleosomal histone H4 and H2A. The NuA4 complex is also involved in DNA repair.</text>
</comment>
<dbReference type="InterPro" id="IPR012423">
    <property type="entry name" value="Eaf7/MRGBP"/>
</dbReference>
<comment type="subcellular location">
    <subcellularLocation>
        <location evidence="1">Nucleus</location>
    </subcellularLocation>
</comment>
<feature type="compositionally biased region" description="Polar residues" evidence="9">
    <location>
        <begin position="378"/>
        <end position="392"/>
    </location>
</feature>
<dbReference type="GO" id="GO:0006325">
    <property type="term" value="P:chromatin organization"/>
    <property type="evidence" value="ECO:0007669"/>
    <property type="project" value="UniProtKB-KW"/>
</dbReference>
<dbReference type="AlphaFoldDB" id="A0A1E3PMA2"/>
<evidence type="ECO:0000256" key="2">
    <source>
        <dbReference type="ARBA" id="ARBA00007117"/>
    </source>
</evidence>
<organism evidence="10 11">
    <name type="scientific">Nadsonia fulvescens var. elongata DSM 6958</name>
    <dbReference type="NCBI Taxonomy" id="857566"/>
    <lineage>
        <taxon>Eukaryota</taxon>
        <taxon>Fungi</taxon>
        <taxon>Dikarya</taxon>
        <taxon>Ascomycota</taxon>
        <taxon>Saccharomycotina</taxon>
        <taxon>Dipodascomycetes</taxon>
        <taxon>Dipodascales</taxon>
        <taxon>Dipodascales incertae sedis</taxon>
        <taxon>Nadsonia</taxon>
    </lineage>
</organism>
<dbReference type="PANTHER" id="PTHR13581">
    <property type="entry name" value="MRG-BINDING PROTEIN"/>
    <property type="match status" value="1"/>
</dbReference>
<protein>
    <recommendedName>
        <fullName evidence="3">Chromatin modification-related protein EAF7</fullName>
    </recommendedName>
</protein>
<evidence type="ECO:0000313" key="11">
    <source>
        <dbReference type="Proteomes" id="UP000095009"/>
    </source>
</evidence>
<evidence type="ECO:0000256" key="6">
    <source>
        <dbReference type="ARBA" id="ARBA00023163"/>
    </source>
</evidence>
<accession>A0A1E3PMA2</accession>
<feature type="compositionally biased region" description="Polar residues" evidence="9">
    <location>
        <begin position="203"/>
        <end position="212"/>
    </location>
</feature>
<sequence length="619" mass="68068">MKKEPKSVVDIPREEINLSQQNSDLADDNWTLKSGTTDVEPESFREAAHETSTKVAQWTQNQEIILFRAICRFKPVGVHKHFRMISIYQMVNNSNVQGERLSVEDIWGKLALYYDLEGLEDLEGSSLIGEPVDDDRHRHKRSRRGESSYNHNSPHHNNHGHELDSGYNSGIDSDQLDELGEVRFLREFKLPWEDFGDMIVSQGQAVQSQDMSDNAESDVENEETQNEKALTESDINPVSDLTVPIATTTATAPVIRQRGRNVAQKTKKEGMTDLVEDSNKLSASAKAEVAKTKMTGMGKKDETSNDEDADSEDSDGNTDTTDVSDVENPDGMIKMNEQKQLEDAKKEINGDEKNDSKTSDEESRGGDDEAGNPEDGGQESTSSEDNNTSKPGTPTKKRKTAANTTKLARGGNKTRGASLRSTTMTAAKSTRSKPATKTITSTSRTTRASTRATNKKKAIDVLLTGKRKRGVKAVEVETGDEEDNDKEERYDNTHDDSNKNSVDENGNGNDDQMSESVMGSSSASPADHTDAVESELADLSAVETPNATPTPTTVTTSAPRRRGRLSAAEKEKRDVEKKVLEELNKDGESKFRAATPTLATATKPGRGRPPSTRRSTRKK</sequence>
<feature type="compositionally biased region" description="Low complexity" evidence="9">
    <location>
        <begin position="435"/>
        <end position="452"/>
    </location>
</feature>
<feature type="compositionally biased region" description="Basic and acidic residues" evidence="9">
    <location>
        <begin position="336"/>
        <end position="367"/>
    </location>
</feature>
<feature type="region of interest" description="Disordered" evidence="9">
    <location>
        <begin position="203"/>
        <end position="230"/>
    </location>
</feature>
<feature type="compositionally biased region" description="Acidic residues" evidence="9">
    <location>
        <begin position="304"/>
        <end position="328"/>
    </location>
</feature>
<dbReference type="Proteomes" id="UP000095009">
    <property type="component" value="Unassembled WGS sequence"/>
</dbReference>
<keyword evidence="7" id="KW-0539">Nucleus</keyword>
<feature type="compositionally biased region" description="Low complexity" evidence="9">
    <location>
        <begin position="514"/>
        <end position="524"/>
    </location>
</feature>
<feature type="region of interest" description="Disordered" evidence="9">
    <location>
        <begin position="125"/>
        <end position="172"/>
    </location>
</feature>
<comment type="similarity">
    <text evidence="2">Belongs to the EAF7 family.</text>
</comment>
<feature type="compositionally biased region" description="Basic and acidic residues" evidence="9">
    <location>
        <begin position="486"/>
        <end position="502"/>
    </location>
</feature>
<evidence type="ECO:0000256" key="9">
    <source>
        <dbReference type="SAM" id="MobiDB-lite"/>
    </source>
</evidence>